<dbReference type="EMBL" id="JABFUD020000013">
    <property type="protein sequence ID" value="KAI5071836.1"/>
    <property type="molecule type" value="Genomic_DNA"/>
</dbReference>
<feature type="compositionally biased region" description="Basic and acidic residues" evidence="1">
    <location>
        <begin position="90"/>
        <end position="100"/>
    </location>
</feature>
<proteinExistence type="predicted"/>
<keyword evidence="3" id="KW-1185">Reference proteome</keyword>
<evidence type="ECO:0000313" key="3">
    <source>
        <dbReference type="Proteomes" id="UP000886520"/>
    </source>
</evidence>
<protein>
    <submittedName>
        <fullName evidence="2">Uncharacterized protein</fullName>
    </submittedName>
</protein>
<accession>A0A9D4UQG6</accession>
<feature type="region of interest" description="Disordered" evidence="1">
    <location>
        <begin position="73"/>
        <end position="100"/>
    </location>
</feature>
<name>A0A9D4UQG6_ADICA</name>
<evidence type="ECO:0000256" key="1">
    <source>
        <dbReference type="SAM" id="MobiDB-lite"/>
    </source>
</evidence>
<comment type="caution">
    <text evidence="2">The sequence shown here is derived from an EMBL/GenBank/DDBJ whole genome shotgun (WGS) entry which is preliminary data.</text>
</comment>
<evidence type="ECO:0000313" key="2">
    <source>
        <dbReference type="EMBL" id="KAI5071836.1"/>
    </source>
</evidence>
<dbReference type="Proteomes" id="UP000886520">
    <property type="component" value="Chromosome 13"/>
</dbReference>
<reference evidence="2" key="1">
    <citation type="submission" date="2021-01" db="EMBL/GenBank/DDBJ databases">
        <title>Adiantum capillus-veneris genome.</title>
        <authorList>
            <person name="Fang Y."/>
            <person name="Liao Q."/>
        </authorList>
    </citation>
    <scope>NUCLEOTIDE SEQUENCE</scope>
    <source>
        <strain evidence="2">H3</strain>
        <tissue evidence="2">Leaf</tissue>
    </source>
</reference>
<gene>
    <name evidence="2" type="ORF">GOP47_0014087</name>
</gene>
<dbReference type="AlphaFoldDB" id="A0A9D4UQG6"/>
<sequence>MCDCLLIVATQAYVNPHSCESGYKNTKLCPSLQNLSKVRVNTRSLSKWEYIDHYTIREKTTYMHKPWRESGKNLAKFPLKTEQNSKISPKTHENRQSVSH</sequence>
<organism evidence="2 3">
    <name type="scientific">Adiantum capillus-veneris</name>
    <name type="common">Maidenhair fern</name>
    <dbReference type="NCBI Taxonomy" id="13818"/>
    <lineage>
        <taxon>Eukaryota</taxon>
        <taxon>Viridiplantae</taxon>
        <taxon>Streptophyta</taxon>
        <taxon>Embryophyta</taxon>
        <taxon>Tracheophyta</taxon>
        <taxon>Polypodiopsida</taxon>
        <taxon>Polypodiidae</taxon>
        <taxon>Polypodiales</taxon>
        <taxon>Pteridineae</taxon>
        <taxon>Pteridaceae</taxon>
        <taxon>Vittarioideae</taxon>
        <taxon>Adiantum</taxon>
    </lineage>
</organism>